<organism evidence="1 2">
    <name type="scientific">Triparma verrucosa</name>
    <dbReference type="NCBI Taxonomy" id="1606542"/>
    <lineage>
        <taxon>Eukaryota</taxon>
        <taxon>Sar</taxon>
        <taxon>Stramenopiles</taxon>
        <taxon>Ochrophyta</taxon>
        <taxon>Bolidophyceae</taxon>
        <taxon>Parmales</taxon>
        <taxon>Triparmaceae</taxon>
        <taxon>Triparma</taxon>
    </lineage>
</organism>
<dbReference type="EMBL" id="BRXX01000397">
    <property type="protein sequence ID" value="GMI09368.1"/>
    <property type="molecule type" value="Genomic_DNA"/>
</dbReference>
<sequence length="85" mass="9508">MQYLFRPAQEWCKDGNTRSGYCWIPYSLQLNDDASTSCFPLDKDRSGQWKVGAAAVVGLFTRRKLRTKKKAKGETGVSGDGTQMV</sequence>
<dbReference type="Proteomes" id="UP001165160">
    <property type="component" value="Unassembled WGS sequence"/>
</dbReference>
<reference evidence="2" key="1">
    <citation type="journal article" date="2023" name="Commun. Biol.">
        <title>Genome analysis of Parmales, the sister group of diatoms, reveals the evolutionary specialization of diatoms from phago-mixotrophs to photoautotrophs.</title>
        <authorList>
            <person name="Ban H."/>
            <person name="Sato S."/>
            <person name="Yoshikawa S."/>
            <person name="Yamada K."/>
            <person name="Nakamura Y."/>
            <person name="Ichinomiya M."/>
            <person name="Sato N."/>
            <person name="Blanc-Mathieu R."/>
            <person name="Endo H."/>
            <person name="Kuwata A."/>
            <person name="Ogata H."/>
        </authorList>
    </citation>
    <scope>NUCLEOTIDE SEQUENCE [LARGE SCALE GENOMIC DNA]</scope>
    <source>
        <strain evidence="2">NIES 3699</strain>
    </source>
</reference>
<protein>
    <submittedName>
        <fullName evidence="1">Uncharacterized protein</fullName>
    </submittedName>
</protein>
<proteinExistence type="predicted"/>
<dbReference type="AlphaFoldDB" id="A0A9W7FC19"/>
<evidence type="ECO:0000313" key="2">
    <source>
        <dbReference type="Proteomes" id="UP001165160"/>
    </source>
</evidence>
<comment type="caution">
    <text evidence="1">The sequence shown here is derived from an EMBL/GenBank/DDBJ whole genome shotgun (WGS) entry which is preliminary data.</text>
</comment>
<evidence type="ECO:0000313" key="1">
    <source>
        <dbReference type="EMBL" id="GMI09368.1"/>
    </source>
</evidence>
<name>A0A9W7FC19_9STRA</name>
<accession>A0A9W7FC19</accession>
<keyword evidence="2" id="KW-1185">Reference proteome</keyword>
<gene>
    <name evidence="1" type="ORF">TrVE_jg770</name>
</gene>